<name>A0A371D9I1_9APHY</name>
<keyword evidence="4" id="KW-1185">Reference proteome</keyword>
<accession>A0A371D9I1</accession>
<feature type="compositionally biased region" description="Gly residues" evidence="1">
    <location>
        <begin position="837"/>
        <end position="847"/>
    </location>
</feature>
<organism evidence="3 4">
    <name type="scientific">Lentinus brumalis</name>
    <dbReference type="NCBI Taxonomy" id="2498619"/>
    <lineage>
        <taxon>Eukaryota</taxon>
        <taxon>Fungi</taxon>
        <taxon>Dikarya</taxon>
        <taxon>Basidiomycota</taxon>
        <taxon>Agaricomycotina</taxon>
        <taxon>Agaricomycetes</taxon>
        <taxon>Polyporales</taxon>
        <taxon>Polyporaceae</taxon>
        <taxon>Lentinus</taxon>
    </lineage>
</organism>
<feature type="compositionally biased region" description="Gly residues" evidence="1">
    <location>
        <begin position="708"/>
        <end position="734"/>
    </location>
</feature>
<feature type="compositionally biased region" description="Gly residues" evidence="1">
    <location>
        <begin position="742"/>
        <end position="776"/>
    </location>
</feature>
<feature type="compositionally biased region" description="Low complexity" evidence="1">
    <location>
        <begin position="548"/>
        <end position="568"/>
    </location>
</feature>
<feature type="compositionally biased region" description="Low complexity" evidence="1">
    <location>
        <begin position="625"/>
        <end position="643"/>
    </location>
</feature>
<reference evidence="3 4" key="1">
    <citation type="journal article" date="2018" name="Biotechnol. Biofuels">
        <title>Integrative visual omics of the white-rot fungus Polyporus brumalis exposes the biotechnological potential of its oxidative enzymes for delignifying raw plant biomass.</title>
        <authorList>
            <person name="Miyauchi S."/>
            <person name="Rancon A."/>
            <person name="Drula E."/>
            <person name="Hage H."/>
            <person name="Chaduli D."/>
            <person name="Favel A."/>
            <person name="Grisel S."/>
            <person name="Henrissat B."/>
            <person name="Herpoel-Gimbert I."/>
            <person name="Ruiz-Duenas F.J."/>
            <person name="Chevret D."/>
            <person name="Hainaut M."/>
            <person name="Lin J."/>
            <person name="Wang M."/>
            <person name="Pangilinan J."/>
            <person name="Lipzen A."/>
            <person name="Lesage-Meessen L."/>
            <person name="Navarro D."/>
            <person name="Riley R."/>
            <person name="Grigoriev I.V."/>
            <person name="Zhou S."/>
            <person name="Raouche S."/>
            <person name="Rosso M.N."/>
        </authorList>
    </citation>
    <scope>NUCLEOTIDE SEQUENCE [LARGE SCALE GENOMIC DNA]</scope>
    <source>
        <strain evidence="3 4">BRFM 1820</strain>
    </source>
</reference>
<feature type="region of interest" description="Disordered" evidence="1">
    <location>
        <begin position="280"/>
        <end position="579"/>
    </location>
</feature>
<dbReference type="OrthoDB" id="79367at2759"/>
<dbReference type="AlphaFoldDB" id="A0A371D9I1"/>
<evidence type="ECO:0000256" key="1">
    <source>
        <dbReference type="SAM" id="MobiDB-lite"/>
    </source>
</evidence>
<feature type="domain" description="CID" evidence="2">
    <location>
        <begin position="1"/>
        <end position="151"/>
    </location>
</feature>
<protein>
    <recommendedName>
        <fullName evidence="2">CID domain-containing protein</fullName>
    </recommendedName>
</protein>
<dbReference type="SUPFAM" id="SSF48464">
    <property type="entry name" value="ENTH/VHS domain"/>
    <property type="match status" value="1"/>
</dbReference>
<evidence type="ECO:0000313" key="3">
    <source>
        <dbReference type="EMBL" id="RDX49188.1"/>
    </source>
</evidence>
<sequence length="926" mass="97315">MATIEAFETALKDVVNAKQLSQTKMNTLTGVALKCMKDDTQMVSILYRTHRGLSASAKVWSLYAFDALARAARHQVNKNHVVADVNAEQGNCATFLLKIQGVLDGLFRDLVISGIKVSTEKAKKILDIWTKQNTFSSAVLSPLFAMLKEAENEKEPDKGDQSAIPPPVQPSAPAVSPVPVAPPSAAPVGFVDAQLQATLLALLSQAANTASPPIPASQSAPPPLHYAAAPVPPAPAPVLDANQLALLQQLAQASQGNAASLQPVPVPASVVPSLTTPNAVPVVPGGPPQPQPLPYRDDHYGPPNAYASRSESEQRMQQQLAGRYDGPPDRGYPRDNYHNQSQNFPEYAHATEHPTHDPRRGGALSQRGGYPDRGGPGRGRGRGRWGREDRGGPSEYNHFRDRSRDFDAGGPHEPRGKRGSRSRSPPGRFRNGDMASSRRGARPHSPPRRPPYQDGQRDSRQPYGPGPDADNASGLDEFGRELRPPTPGSDGGGPPGRRRSGSPVPPRSASFTASDRDSAAPENPAAQHHGPPRPQSYPDQHSHSYNIPSEPSTSTSVSASTSLSPSTSARPLGASASATRGDVGLDAFDRSSFDPSQPDSWVALGKAWMVTHGSMPSQDELMQFVMGSVPLPPSVSGSSAGPSQNGYEGKGQSSSPTKGRDTYDHPTQSWQDQDQDRQWVPNRGYGQRGGWRGRGGGDGGAGDHRGRGGYGRGRGGGEQGRGGFGEVRGGFGEGRGGHPEGRGGYGEGRVGYGEGRGGYGGGGGRGRGDFGRGGYDQGSSMNARGDYGDGPRRGAGRGDYHGRDEHGHGYGRGDHGPGPGPGPGYGGNARGAYSAGAGSGRGRGYGPGYNDYQETDAVTLTGSGNDGGASWPDESQERHQQPSWQPPQDMAMDQDAGGGGGGDGSVSSRGRMQKVGDRWVFIRGPA</sequence>
<feature type="compositionally biased region" description="Basic and acidic residues" evidence="1">
    <location>
        <begin position="151"/>
        <end position="160"/>
    </location>
</feature>
<dbReference type="SMART" id="SM00582">
    <property type="entry name" value="RPR"/>
    <property type="match status" value="1"/>
</dbReference>
<feature type="compositionally biased region" description="Gly residues" evidence="1">
    <location>
        <begin position="686"/>
        <end position="700"/>
    </location>
</feature>
<feature type="region of interest" description="Disordered" evidence="1">
    <location>
        <begin position="624"/>
        <end position="926"/>
    </location>
</feature>
<dbReference type="Pfam" id="PF04818">
    <property type="entry name" value="CID"/>
    <property type="match status" value="1"/>
</dbReference>
<evidence type="ECO:0000259" key="2">
    <source>
        <dbReference type="PROSITE" id="PS51391"/>
    </source>
</evidence>
<feature type="compositionally biased region" description="Basic and acidic residues" evidence="1">
    <location>
        <begin position="385"/>
        <end position="416"/>
    </location>
</feature>
<dbReference type="Proteomes" id="UP000256964">
    <property type="component" value="Unassembled WGS sequence"/>
</dbReference>
<dbReference type="EMBL" id="KZ857407">
    <property type="protein sequence ID" value="RDX49188.1"/>
    <property type="molecule type" value="Genomic_DNA"/>
</dbReference>
<feature type="compositionally biased region" description="Polar residues" evidence="1">
    <location>
        <begin position="537"/>
        <end position="547"/>
    </location>
</feature>
<dbReference type="InterPro" id="IPR006569">
    <property type="entry name" value="CID_dom"/>
</dbReference>
<feature type="compositionally biased region" description="Basic and acidic residues" evidence="1">
    <location>
        <begin position="349"/>
        <end position="360"/>
    </location>
</feature>
<feature type="compositionally biased region" description="Basic and acidic residues" evidence="1">
    <location>
        <begin position="326"/>
        <end position="337"/>
    </location>
</feature>
<dbReference type="Gene3D" id="1.25.40.90">
    <property type="match status" value="1"/>
</dbReference>
<dbReference type="InterPro" id="IPR008942">
    <property type="entry name" value="ENTH_VHS"/>
</dbReference>
<proteinExistence type="predicted"/>
<evidence type="ECO:0000313" key="4">
    <source>
        <dbReference type="Proteomes" id="UP000256964"/>
    </source>
</evidence>
<dbReference type="PROSITE" id="PS51391">
    <property type="entry name" value="CID"/>
    <property type="match status" value="1"/>
</dbReference>
<gene>
    <name evidence="3" type="ORF">OH76DRAFT_1382610</name>
</gene>
<feature type="region of interest" description="Disordered" evidence="1">
    <location>
        <begin position="151"/>
        <end position="179"/>
    </location>
</feature>
<dbReference type="STRING" id="139420.A0A371D9I1"/>
<feature type="compositionally biased region" description="Basic and acidic residues" evidence="1">
    <location>
        <begin position="786"/>
        <end position="815"/>
    </location>
</feature>
<feature type="compositionally biased region" description="Pro residues" evidence="1">
    <location>
        <begin position="284"/>
        <end position="293"/>
    </location>
</feature>